<dbReference type="PANTHER" id="PTHR43553:SF24">
    <property type="entry name" value="ENERGY-COUPLING FACTOR TRANSPORTER ATP-BINDING PROTEIN ECFA1"/>
    <property type="match status" value="1"/>
</dbReference>
<dbReference type="InterPro" id="IPR003439">
    <property type="entry name" value="ABC_transporter-like_ATP-bd"/>
</dbReference>
<dbReference type="PROSITE" id="PS00211">
    <property type="entry name" value="ABC_TRANSPORTER_1"/>
    <property type="match status" value="1"/>
</dbReference>
<dbReference type="Gene3D" id="3.40.50.300">
    <property type="entry name" value="P-loop containing nucleotide triphosphate hydrolases"/>
    <property type="match status" value="1"/>
</dbReference>
<evidence type="ECO:0000259" key="5">
    <source>
        <dbReference type="PROSITE" id="PS50893"/>
    </source>
</evidence>
<dbReference type="PANTHER" id="PTHR43553">
    <property type="entry name" value="HEAVY METAL TRANSPORTER"/>
    <property type="match status" value="1"/>
</dbReference>
<evidence type="ECO:0000256" key="1">
    <source>
        <dbReference type="ARBA" id="ARBA00005417"/>
    </source>
</evidence>
<dbReference type="InterPro" id="IPR015856">
    <property type="entry name" value="ABC_transpr_CbiO/EcfA_su"/>
</dbReference>
<dbReference type="SUPFAM" id="SSF52540">
    <property type="entry name" value="P-loop containing nucleoside triphosphate hydrolases"/>
    <property type="match status" value="1"/>
</dbReference>
<dbReference type="InterPro" id="IPR017871">
    <property type="entry name" value="ABC_transporter-like_CS"/>
</dbReference>
<reference evidence="6" key="1">
    <citation type="submission" date="2021-10" db="EMBL/GenBank/DDBJ databases">
        <title>Streptomonospora sp. nov., isolated from mangrove soil.</title>
        <authorList>
            <person name="Chen X."/>
            <person name="Ge X."/>
            <person name="Liu W."/>
        </authorList>
    </citation>
    <scope>NUCLEOTIDE SEQUENCE</scope>
    <source>
        <strain evidence="6">S1-112</strain>
    </source>
</reference>
<dbReference type="GO" id="GO:0016887">
    <property type="term" value="F:ATP hydrolysis activity"/>
    <property type="evidence" value="ECO:0007669"/>
    <property type="project" value="InterPro"/>
</dbReference>
<sequence length="241" mass="25762">MTLRLEGVSHAYAGRPVLRDITLELAEHRIGVIGANGSGKSTLARTLNGLVVPDSGRVLLDGLDTRRHAREIRRRVGFVFSDPAAQIVMPTVAEDVAIGLRRSGLSRAEVESRVSAVLERHGLAGHRDHPAHLLSGGQRQMLALASVLVTEPEVLVCDEPTTLLDLRNAAVVAAALRALPQQVILLTHHLDLLAGFDRVLVVDEGRVVFDGAPADAVAHYTALMGAGRTAAPEEGHAERRP</sequence>
<comment type="caution">
    <text evidence="6">The sequence shown here is derived from an EMBL/GenBank/DDBJ whole genome shotgun (WGS) entry which is preliminary data.</text>
</comment>
<dbReference type="PROSITE" id="PS50893">
    <property type="entry name" value="ABC_TRANSPORTER_2"/>
    <property type="match status" value="1"/>
</dbReference>
<dbReference type="GO" id="GO:0043190">
    <property type="term" value="C:ATP-binding cassette (ABC) transporter complex"/>
    <property type="evidence" value="ECO:0007669"/>
    <property type="project" value="TreeGrafter"/>
</dbReference>
<dbReference type="CDD" id="cd03225">
    <property type="entry name" value="ABC_cobalt_CbiO_domain1"/>
    <property type="match status" value="1"/>
</dbReference>
<dbReference type="RefSeq" id="WP_270070488.1">
    <property type="nucleotide sequence ID" value="NZ_JAJAQC010000003.1"/>
</dbReference>
<organism evidence="6 7">
    <name type="scientific">Streptomonospora mangrovi</name>
    <dbReference type="NCBI Taxonomy" id="2883123"/>
    <lineage>
        <taxon>Bacteria</taxon>
        <taxon>Bacillati</taxon>
        <taxon>Actinomycetota</taxon>
        <taxon>Actinomycetes</taxon>
        <taxon>Streptosporangiales</taxon>
        <taxon>Nocardiopsidaceae</taxon>
        <taxon>Streptomonospora</taxon>
    </lineage>
</organism>
<keyword evidence="4 6" id="KW-0067">ATP-binding</keyword>
<dbReference type="GO" id="GO:0005524">
    <property type="term" value="F:ATP binding"/>
    <property type="evidence" value="ECO:0007669"/>
    <property type="project" value="UniProtKB-KW"/>
</dbReference>
<evidence type="ECO:0000256" key="4">
    <source>
        <dbReference type="ARBA" id="ARBA00022840"/>
    </source>
</evidence>
<gene>
    <name evidence="6" type="ORF">LG943_02495</name>
</gene>
<dbReference type="InterPro" id="IPR027417">
    <property type="entry name" value="P-loop_NTPase"/>
</dbReference>
<accession>A0A9X3SFQ6</accession>
<dbReference type="InterPro" id="IPR050095">
    <property type="entry name" value="ECF_ABC_transporter_ATP-bd"/>
</dbReference>
<comment type="similarity">
    <text evidence="1">Belongs to the ABC transporter superfamily.</text>
</comment>
<protein>
    <submittedName>
        <fullName evidence="6">Energy-coupling factor ABC transporter ATP-binding protein</fullName>
    </submittedName>
</protein>
<dbReference type="SMART" id="SM00382">
    <property type="entry name" value="AAA"/>
    <property type="match status" value="1"/>
</dbReference>
<evidence type="ECO:0000313" key="6">
    <source>
        <dbReference type="EMBL" id="MDA0563204.1"/>
    </source>
</evidence>
<dbReference type="EMBL" id="JAJAQC010000003">
    <property type="protein sequence ID" value="MDA0563204.1"/>
    <property type="molecule type" value="Genomic_DNA"/>
</dbReference>
<evidence type="ECO:0000256" key="2">
    <source>
        <dbReference type="ARBA" id="ARBA00022448"/>
    </source>
</evidence>
<dbReference type="Pfam" id="PF00005">
    <property type="entry name" value="ABC_tran"/>
    <property type="match status" value="1"/>
</dbReference>
<dbReference type="Proteomes" id="UP001140076">
    <property type="component" value="Unassembled WGS sequence"/>
</dbReference>
<name>A0A9X3SFQ6_9ACTN</name>
<evidence type="ECO:0000313" key="7">
    <source>
        <dbReference type="Proteomes" id="UP001140076"/>
    </source>
</evidence>
<keyword evidence="3" id="KW-0547">Nucleotide-binding</keyword>
<evidence type="ECO:0000256" key="3">
    <source>
        <dbReference type="ARBA" id="ARBA00022741"/>
    </source>
</evidence>
<keyword evidence="2" id="KW-0813">Transport</keyword>
<feature type="domain" description="ABC transporter" evidence="5">
    <location>
        <begin position="3"/>
        <end position="229"/>
    </location>
</feature>
<proteinExistence type="inferred from homology"/>
<dbReference type="AlphaFoldDB" id="A0A9X3SFQ6"/>
<keyword evidence="7" id="KW-1185">Reference proteome</keyword>
<dbReference type="InterPro" id="IPR003593">
    <property type="entry name" value="AAA+_ATPase"/>
</dbReference>
<dbReference type="GO" id="GO:0042626">
    <property type="term" value="F:ATPase-coupled transmembrane transporter activity"/>
    <property type="evidence" value="ECO:0007669"/>
    <property type="project" value="TreeGrafter"/>
</dbReference>